<dbReference type="AlphaFoldDB" id="A0A182UN72"/>
<organism evidence="2 3">
    <name type="scientific">Anopheles merus</name>
    <name type="common">Mosquito</name>
    <dbReference type="NCBI Taxonomy" id="30066"/>
    <lineage>
        <taxon>Eukaryota</taxon>
        <taxon>Metazoa</taxon>
        <taxon>Ecdysozoa</taxon>
        <taxon>Arthropoda</taxon>
        <taxon>Hexapoda</taxon>
        <taxon>Insecta</taxon>
        <taxon>Pterygota</taxon>
        <taxon>Neoptera</taxon>
        <taxon>Endopterygota</taxon>
        <taxon>Diptera</taxon>
        <taxon>Nematocera</taxon>
        <taxon>Culicoidea</taxon>
        <taxon>Culicidae</taxon>
        <taxon>Anophelinae</taxon>
        <taxon>Anopheles</taxon>
    </lineage>
</organism>
<dbReference type="Proteomes" id="UP000075903">
    <property type="component" value="Unassembled WGS sequence"/>
</dbReference>
<name>A0A182UN72_ANOME</name>
<reference evidence="2" key="1">
    <citation type="submission" date="2020-05" db="UniProtKB">
        <authorList>
            <consortium name="EnsemblMetazoa"/>
        </authorList>
    </citation>
    <scope>IDENTIFICATION</scope>
    <source>
        <strain evidence="2">MAF</strain>
    </source>
</reference>
<keyword evidence="3" id="KW-1185">Reference proteome</keyword>
<evidence type="ECO:0000313" key="2">
    <source>
        <dbReference type="EnsemblMetazoa" id="AMEM000759-PA"/>
    </source>
</evidence>
<dbReference type="VEuPathDB" id="VectorBase:AMEM000759"/>
<sequence>MPRIKKRHDEEPVMRMRELPETLTAGRSRRTIKPNPKYMNDEMLVPTGRNTVDENEMSAEEEYIVDYEENDDPEDSGLVVRRSVVSSTPQTDGQPRRRGRPPKQKNVEAPRTEPVKNLRKEVLKKLDYRTISISKSRHMGSQQLDGRRKLNLTIDSVDTDSADQDEMDDMDGDRHSLRSRGNSGELVNRTQKVLNSAAPKKQLPVRMMDRRGSAIAKGGSIDSKMDATTEEDEYDDEEEDYMNDSDAKMSEEAPAKRSVGRPRKHPVKQVSPFGGKVLLPGMKTSPTAAAPVLKRKAPELDEESKPQESQQSKMLRRSYGLKSVHESNQSSQEGESEDNYELEDKKPNRSSTSFQTQARERGRPPKGTFTPGQLVKTEKTGTGGGGGGGGGGAPPMANRSLPETKLTKPSPTITIVNVSDIIKMRSKSSGDLRRRLDEEAAFDSEDMSEQEEAQTDRKQEDGKTNNQLVASILERKRPISLEHLQKVRRHIRDMPTKGELKGGKQRARPATNELSENDVVDFEDVLQKNIVSADKDTRLVTVGAVRGRARPAGNAKQDENYGYATKRIPPGSAGGKAAGGGAAATTRRSLQPPRILNATMKLGDNRPRSKQAGGSGDNHYSIDLTDPDNNVKLVSSSNENSPSKRSPAAPFGQKAPANVARSATGIVRDISNSGSGSVRSSPQEVKKKRVTLYETWNVLHIRSFDSTMKPPQLAMNMISLGNSAADIVMPSSAWSFRTLLEKRKVPAGEGDLLFAGKIQDVTISEEDKANYEPSKIMFRRKAASPGKFNVQFDRTVTFRGDTYSLNVNGQSCKLMAAPSRIDTLEDIETLLQIVDHVDLKHSCIQLQPPSRLQMRDATGGTRRVAVSKDPVIISLCTPANQQKFKLFAPHFRVRSVR</sequence>
<feature type="region of interest" description="Disordered" evidence="1">
    <location>
        <begin position="1"/>
        <end position="118"/>
    </location>
</feature>
<feature type="compositionally biased region" description="Basic and acidic residues" evidence="1">
    <location>
        <begin position="105"/>
        <end position="118"/>
    </location>
</feature>
<feature type="region of interest" description="Disordered" evidence="1">
    <location>
        <begin position="153"/>
        <end position="412"/>
    </location>
</feature>
<dbReference type="InterPro" id="IPR017956">
    <property type="entry name" value="AT_hook_DNA-bd_motif"/>
</dbReference>
<feature type="compositionally biased region" description="Basic and acidic residues" evidence="1">
    <location>
        <begin position="296"/>
        <end position="306"/>
    </location>
</feature>
<feature type="compositionally biased region" description="Acidic residues" evidence="1">
    <location>
        <begin position="228"/>
        <end position="243"/>
    </location>
</feature>
<feature type="compositionally biased region" description="Acidic residues" evidence="1">
    <location>
        <begin position="53"/>
        <end position="75"/>
    </location>
</feature>
<accession>A0A182UN72</accession>
<dbReference type="EnsemblMetazoa" id="AMEM000759-RA">
    <property type="protein sequence ID" value="AMEM000759-PA"/>
    <property type="gene ID" value="AMEM000759"/>
</dbReference>
<feature type="region of interest" description="Disordered" evidence="1">
    <location>
        <begin position="550"/>
        <end position="660"/>
    </location>
</feature>
<feature type="compositionally biased region" description="Low complexity" evidence="1">
    <location>
        <begin position="635"/>
        <end position="647"/>
    </location>
</feature>
<feature type="compositionally biased region" description="Basic and acidic residues" evidence="1">
    <location>
        <begin position="245"/>
        <end position="255"/>
    </location>
</feature>
<feature type="compositionally biased region" description="Gly residues" evidence="1">
    <location>
        <begin position="572"/>
        <end position="582"/>
    </location>
</feature>
<dbReference type="PRINTS" id="PR00929">
    <property type="entry name" value="ATHOOK"/>
</dbReference>
<feature type="compositionally biased region" description="Gly residues" evidence="1">
    <location>
        <begin position="381"/>
        <end position="393"/>
    </location>
</feature>
<feature type="compositionally biased region" description="Acidic residues" evidence="1">
    <location>
        <begin position="439"/>
        <end position="453"/>
    </location>
</feature>
<dbReference type="GO" id="GO:0003677">
    <property type="term" value="F:DNA binding"/>
    <property type="evidence" value="ECO:0007669"/>
    <property type="project" value="InterPro"/>
</dbReference>
<evidence type="ECO:0000313" key="3">
    <source>
        <dbReference type="Proteomes" id="UP000075903"/>
    </source>
</evidence>
<dbReference type="VEuPathDB" id="VectorBase:AMEM21_005920"/>
<feature type="compositionally biased region" description="Basic and acidic residues" evidence="1">
    <location>
        <begin position="7"/>
        <end position="20"/>
    </location>
</feature>
<evidence type="ECO:0000256" key="1">
    <source>
        <dbReference type="SAM" id="MobiDB-lite"/>
    </source>
</evidence>
<feature type="compositionally biased region" description="Basic residues" evidence="1">
    <location>
        <begin position="258"/>
        <end position="267"/>
    </location>
</feature>
<feature type="compositionally biased region" description="Basic and acidic residues" evidence="1">
    <location>
        <begin position="454"/>
        <end position="463"/>
    </location>
</feature>
<protein>
    <submittedName>
        <fullName evidence="2">Uncharacterized protein</fullName>
    </submittedName>
</protein>
<feature type="region of interest" description="Disordered" evidence="1">
    <location>
        <begin position="439"/>
        <end position="465"/>
    </location>
</feature>
<dbReference type="SMART" id="SM00384">
    <property type="entry name" value="AT_hook"/>
    <property type="match status" value="4"/>
</dbReference>
<proteinExistence type="predicted"/>
<feature type="compositionally biased region" description="Acidic residues" evidence="1">
    <location>
        <begin position="157"/>
        <end position="171"/>
    </location>
</feature>